<proteinExistence type="predicted"/>
<dbReference type="InterPro" id="IPR056009">
    <property type="entry name" value="DUF7587"/>
</dbReference>
<gene>
    <name evidence="2" type="ORF">CCHLO57077_00015191</name>
</gene>
<dbReference type="Proteomes" id="UP001160390">
    <property type="component" value="Unassembled WGS sequence"/>
</dbReference>
<dbReference type="Pfam" id="PF24494">
    <property type="entry name" value="DUF7587"/>
    <property type="match status" value="1"/>
</dbReference>
<accession>A0AA35LU45</accession>
<keyword evidence="3" id="KW-1185">Reference proteome</keyword>
<evidence type="ECO:0000259" key="1">
    <source>
        <dbReference type="Pfam" id="PF24494"/>
    </source>
</evidence>
<dbReference type="EMBL" id="CABFNP030000690">
    <property type="protein sequence ID" value="CAI6077983.1"/>
    <property type="molecule type" value="Genomic_DNA"/>
</dbReference>
<organism evidence="2 3">
    <name type="scientific">Clonostachys chloroleuca</name>
    <dbReference type="NCBI Taxonomy" id="1926264"/>
    <lineage>
        <taxon>Eukaryota</taxon>
        <taxon>Fungi</taxon>
        <taxon>Dikarya</taxon>
        <taxon>Ascomycota</taxon>
        <taxon>Pezizomycotina</taxon>
        <taxon>Sordariomycetes</taxon>
        <taxon>Hypocreomycetidae</taxon>
        <taxon>Hypocreales</taxon>
        <taxon>Bionectriaceae</taxon>
        <taxon>Clonostachys</taxon>
    </lineage>
</organism>
<protein>
    <recommendedName>
        <fullName evidence="1">DUF7587 domain-containing protein</fullName>
    </recommendedName>
</protein>
<reference evidence="2" key="1">
    <citation type="submission" date="2023-01" db="EMBL/GenBank/DDBJ databases">
        <authorList>
            <person name="Piombo E."/>
        </authorList>
    </citation>
    <scope>NUCLEOTIDE SEQUENCE</scope>
</reference>
<comment type="caution">
    <text evidence="2">The sequence shown here is derived from an EMBL/GenBank/DDBJ whole genome shotgun (WGS) entry which is preliminary data.</text>
</comment>
<dbReference type="AlphaFoldDB" id="A0AA35LU45"/>
<evidence type="ECO:0000313" key="2">
    <source>
        <dbReference type="EMBL" id="CAI6077983.1"/>
    </source>
</evidence>
<name>A0AA35LU45_9HYPO</name>
<sequence length="384" mass="43583">MENARNVLNSSDDEACVLWQSAEECYKEAICPRGKLGSHDYFYWIDRAAEESCEHENRLDEDGHHAELRSRNMEVHRARKMKERHETGQNWVEFWVRALSNCPGGPTRFYPPAACSAARSIEGPPFEDIPRYLFRAVDSKGSGKTEDNILASTMSMLGNSEGSKVDILSLDTHSALEMLYNHLIKDCFGGSASDNLMSWSSSLMCVIQYAIWRSHIGSLSPAEVRICVIDAAIFPPGQFVRDLTLLKAFNNMELIEDQKEFFYFRLENPEYDNGEYLSKGVVNHRGRSCTFSLQDLIDGGLYKLYPEFGDTGFGGLWTNRVRDLRSSWDTERETTRQEIYDAFSMARICSGSFLSELDIAVLLLTFKNRKLQVPGKAHFPTIAA</sequence>
<feature type="domain" description="DUF7587" evidence="1">
    <location>
        <begin position="129"/>
        <end position="255"/>
    </location>
</feature>
<evidence type="ECO:0000313" key="3">
    <source>
        <dbReference type="Proteomes" id="UP001160390"/>
    </source>
</evidence>